<dbReference type="InterPro" id="IPR005123">
    <property type="entry name" value="Oxoglu/Fe-dep_dioxygenase_dom"/>
</dbReference>
<evidence type="ECO:0000259" key="2">
    <source>
        <dbReference type="PROSITE" id="PS51471"/>
    </source>
</evidence>
<dbReference type="Proteomes" id="UP000193467">
    <property type="component" value="Unassembled WGS sequence"/>
</dbReference>
<sequence>MVSAPARYISYMSGGVEIRRPIREEGQEGWVPTFEEIPVISFKDIDGTLQERMKLAGVVGRACRDVGFFYAKDVDLPPTLIADTFKVIESFFALPEEEKMTAHWHKSPACRGYEPFSESRLGTDATKDIRESISIGDDYLDEEQNYRGVIPPGTRPQNCWPTSFPRLREGLYEYYRHVYPFARKLLRIFALALGLSEDAFESQHKFPITGMRALHYPPQEPEEDTPGLNPHSDFSFFTMVCQEPDSKPALEVLNLNGKWISAPPIQGAVFTCNIGDFLEVASNHVFTSTVHRVYNRSGERRWSLPFFFSPDPDAVIQPLPNFIGEEGPKFPPMLVGQHYVRRVLNSRIHHPSAKFVRKHNIPMEKWHYG</sequence>
<dbReference type="InterPro" id="IPR050231">
    <property type="entry name" value="Iron_ascorbate_oxido_reductase"/>
</dbReference>
<keyword evidence="1" id="KW-0408">Iron</keyword>
<dbReference type="Pfam" id="PF14226">
    <property type="entry name" value="DIOX_N"/>
    <property type="match status" value="1"/>
</dbReference>
<keyword evidence="1" id="KW-0479">Metal-binding</keyword>
<comment type="similarity">
    <text evidence="1">Belongs to the iron/ascorbate-dependent oxidoreductase family.</text>
</comment>
<name>A0A1Y2EY40_9BASI</name>
<dbReference type="InParanoid" id="A0A1Y2EY40"/>
<dbReference type="Pfam" id="PF03171">
    <property type="entry name" value="2OG-FeII_Oxy"/>
    <property type="match status" value="1"/>
</dbReference>
<evidence type="ECO:0000313" key="3">
    <source>
        <dbReference type="EMBL" id="ORY76519.1"/>
    </source>
</evidence>
<evidence type="ECO:0000313" key="4">
    <source>
        <dbReference type="Proteomes" id="UP000193467"/>
    </source>
</evidence>
<gene>
    <name evidence="3" type="ORF">BCR35DRAFT_280377</name>
</gene>
<dbReference type="SUPFAM" id="SSF51197">
    <property type="entry name" value="Clavaminate synthase-like"/>
    <property type="match status" value="1"/>
</dbReference>
<dbReference type="GO" id="GO:0016491">
    <property type="term" value="F:oxidoreductase activity"/>
    <property type="evidence" value="ECO:0007669"/>
    <property type="project" value="UniProtKB-KW"/>
</dbReference>
<dbReference type="OrthoDB" id="288590at2759"/>
<dbReference type="PANTHER" id="PTHR47990">
    <property type="entry name" value="2-OXOGLUTARATE (2OG) AND FE(II)-DEPENDENT OXYGENASE SUPERFAMILY PROTEIN-RELATED"/>
    <property type="match status" value="1"/>
</dbReference>
<dbReference type="InterPro" id="IPR026992">
    <property type="entry name" value="DIOX_N"/>
</dbReference>
<protein>
    <recommendedName>
        <fullName evidence="2">Fe2OG dioxygenase domain-containing protein</fullName>
    </recommendedName>
</protein>
<dbReference type="InterPro" id="IPR027443">
    <property type="entry name" value="IPNS-like_sf"/>
</dbReference>
<proteinExistence type="inferred from homology"/>
<dbReference type="AlphaFoldDB" id="A0A1Y2EY40"/>
<feature type="domain" description="Fe2OG dioxygenase" evidence="2">
    <location>
        <begin position="207"/>
        <end position="310"/>
    </location>
</feature>
<keyword evidence="4" id="KW-1185">Reference proteome</keyword>
<accession>A0A1Y2EY40</accession>
<dbReference type="PRINTS" id="PR00682">
    <property type="entry name" value="IPNSYNTHASE"/>
</dbReference>
<organism evidence="3 4">
    <name type="scientific">Leucosporidium creatinivorum</name>
    <dbReference type="NCBI Taxonomy" id="106004"/>
    <lineage>
        <taxon>Eukaryota</taxon>
        <taxon>Fungi</taxon>
        <taxon>Dikarya</taxon>
        <taxon>Basidiomycota</taxon>
        <taxon>Pucciniomycotina</taxon>
        <taxon>Microbotryomycetes</taxon>
        <taxon>Leucosporidiales</taxon>
        <taxon>Leucosporidium</taxon>
    </lineage>
</organism>
<comment type="caution">
    <text evidence="3">The sequence shown here is derived from an EMBL/GenBank/DDBJ whole genome shotgun (WGS) entry which is preliminary data.</text>
</comment>
<dbReference type="InterPro" id="IPR044861">
    <property type="entry name" value="IPNS-like_FE2OG_OXY"/>
</dbReference>
<dbReference type="EMBL" id="MCGR01000034">
    <property type="protein sequence ID" value="ORY76519.1"/>
    <property type="molecule type" value="Genomic_DNA"/>
</dbReference>
<dbReference type="Gene3D" id="2.60.120.330">
    <property type="entry name" value="B-lactam Antibiotic, Isopenicillin N Synthase, Chain"/>
    <property type="match status" value="1"/>
</dbReference>
<reference evidence="3 4" key="1">
    <citation type="submission" date="2016-07" db="EMBL/GenBank/DDBJ databases">
        <title>Pervasive Adenine N6-methylation of Active Genes in Fungi.</title>
        <authorList>
            <consortium name="DOE Joint Genome Institute"/>
            <person name="Mondo S.J."/>
            <person name="Dannebaum R.O."/>
            <person name="Kuo R.C."/>
            <person name="Labutti K."/>
            <person name="Haridas S."/>
            <person name="Kuo A."/>
            <person name="Salamov A."/>
            <person name="Ahrendt S.R."/>
            <person name="Lipzen A."/>
            <person name="Sullivan W."/>
            <person name="Andreopoulos W.B."/>
            <person name="Clum A."/>
            <person name="Lindquist E."/>
            <person name="Daum C."/>
            <person name="Ramamoorthy G.K."/>
            <person name="Gryganskyi A."/>
            <person name="Culley D."/>
            <person name="Magnuson J.K."/>
            <person name="James T.Y."/>
            <person name="O'Malley M.A."/>
            <person name="Stajich J.E."/>
            <person name="Spatafora J.W."/>
            <person name="Visel A."/>
            <person name="Grigoriev I.V."/>
        </authorList>
    </citation>
    <scope>NUCLEOTIDE SEQUENCE [LARGE SCALE GENOMIC DNA]</scope>
    <source>
        <strain evidence="3 4">62-1032</strain>
    </source>
</reference>
<dbReference type="PROSITE" id="PS51471">
    <property type="entry name" value="FE2OG_OXY"/>
    <property type="match status" value="1"/>
</dbReference>
<keyword evidence="1" id="KW-0560">Oxidoreductase</keyword>
<evidence type="ECO:0000256" key="1">
    <source>
        <dbReference type="RuleBase" id="RU003682"/>
    </source>
</evidence>
<dbReference type="STRING" id="106004.A0A1Y2EY40"/>
<dbReference type="GO" id="GO:0046872">
    <property type="term" value="F:metal ion binding"/>
    <property type="evidence" value="ECO:0007669"/>
    <property type="project" value="UniProtKB-KW"/>
</dbReference>